<protein>
    <submittedName>
        <fullName evidence="2">Polysaccharide pyruvyl transferase family protein</fullName>
    </submittedName>
</protein>
<dbReference type="Proteomes" id="UP001302249">
    <property type="component" value="Chromosome"/>
</dbReference>
<accession>A0ABZ0BAS3</accession>
<gene>
    <name evidence="2" type="ORF">RPR59_04480</name>
</gene>
<dbReference type="GO" id="GO:0016740">
    <property type="term" value="F:transferase activity"/>
    <property type="evidence" value="ECO:0007669"/>
    <property type="project" value="UniProtKB-KW"/>
</dbReference>
<keyword evidence="2" id="KW-0808">Transferase</keyword>
<dbReference type="Pfam" id="PF04230">
    <property type="entry name" value="PS_pyruv_trans"/>
    <property type="match status" value="1"/>
</dbReference>
<sequence>MPAANSAVIARQCDALHTMARRHVGPGSAYALLDYPNHSNVGDCAIWLGEIALLQGITGNAPAYVCEHHDFDAEALRRAFPEGPVFLHGGGNLGDIWPKHQRFREMILERLPDREIVQLPQSIAFREERGIAGFANLLSAHRDAHLYVRDRRSLDFAEARLGVAATLVPDCAFAMGALARRGVPAVDILMLMRTDSERAGHDQHAAPATGKIEVVDWLEEPRQAGDRWMRRARRLADRLGTSDAMTRRRRQYDRKAAERLERGLALLSRGRQVVTDRLHGHILSTLLDIPHVALDNSYGKVSGYIAAWTREFPHLRTAATPDEALARLAELP</sequence>
<name>A0ABZ0BAS3_9SPHN</name>
<evidence type="ECO:0000313" key="2">
    <source>
        <dbReference type="EMBL" id="WNO54517.1"/>
    </source>
</evidence>
<dbReference type="EMBL" id="CP135076">
    <property type="protein sequence ID" value="WNO54517.1"/>
    <property type="molecule type" value="Genomic_DNA"/>
</dbReference>
<evidence type="ECO:0000313" key="3">
    <source>
        <dbReference type="Proteomes" id="UP001302249"/>
    </source>
</evidence>
<dbReference type="RefSeq" id="WP_313917096.1">
    <property type="nucleotide sequence ID" value="NZ_CP135076.1"/>
</dbReference>
<evidence type="ECO:0000259" key="1">
    <source>
        <dbReference type="Pfam" id="PF04230"/>
    </source>
</evidence>
<organism evidence="2 3">
    <name type="scientific">Stakelama saccharophila</name>
    <dbReference type="NCBI Taxonomy" id="3075605"/>
    <lineage>
        <taxon>Bacteria</taxon>
        <taxon>Pseudomonadati</taxon>
        <taxon>Pseudomonadota</taxon>
        <taxon>Alphaproteobacteria</taxon>
        <taxon>Sphingomonadales</taxon>
        <taxon>Sphingomonadaceae</taxon>
        <taxon>Stakelama</taxon>
    </lineage>
</organism>
<feature type="domain" description="Polysaccharide pyruvyl transferase" evidence="1">
    <location>
        <begin position="40"/>
        <end position="298"/>
    </location>
</feature>
<proteinExistence type="predicted"/>
<dbReference type="InterPro" id="IPR007345">
    <property type="entry name" value="Polysacch_pyruvyl_Trfase"/>
</dbReference>
<keyword evidence="3" id="KW-1185">Reference proteome</keyword>
<reference evidence="2 3" key="1">
    <citation type="submission" date="2023-09" db="EMBL/GenBank/DDBJ databases">
        <authorList>
            <person name="Rey-Velasco X."/>
        </authorList>
    </citation>
    <scope>NUCLEOTIDE SEQUENCE [LARGE SCALE GENOMIC DNA]</scope>
    <source>
        <strain evidence="2 3">W311</strain>
    </source>
</reference>